<evidence type="ECO:0000256" key="8">
    <source>
        <dbReference type="ARBA" id="ARBA00022729"/>
    </source>
</evidence>
<comment type="subcellular location">
    <subcellularLocation>
        <location evidence="2">Endomembrane system</location>
        <topology evidence="2">Multi-pass membrane protein</topology>
    </subcellularLocation>
</comment>
<comment type="catalytic activity">
    <reaction evidence="1">
        <text>S-ubiquitinyl-[E2 ubiquitin-conjugating enzyme]-L-cysteine + [acceptor protein]-L-lysine = [E2 ubiquitin-conjugating enzyme]-L-cysteine + N(6)-ubiquitinyl-[acceptor protein]-L-lysine.</text>
        <dbReference type="EC" id="2.3.2.27"/>
    </reaction>
</comment>
<feature type="transmembrane region" description="Helical" evidence="21">
    <location>
        <begin position="611"/>
        <end position="632"/>
    </location>
</feature>
<feature type="transmembrane region" description="Helical" evidence="21">
    <location>
        <begin position="558"/>
        <end position="574"/>
    </location>
</feature>
<feature type="transmembrane region" description="Helical" evidence="21">
    <location>
        <begin position="580"/>
        <end position="599"/>
    </location>
</feature>
<reference evidence="25" key="1">
    <citation type="journal article" date="2009" name="Genome Res.">
        <title>Comparative genomic analyses of the human fungal pathogens Coccidioides and their relatives.</title>
        <authorList>
            <person name="Sharpton T.J."/>
            <person name="Stajich J.E."/>
            <person name="Rounsley S.D."/>
            <person name="Gardner M.J."/>
            <person name="Wortman J.R."/>
            <person name="Jordar V.S."/>
            <person name="Maiti R."/>
            <person name="Kodira C.D."/>
            <person name="Neafsey D.E."/>
            <person name="Zeng Q."/>
            <person name="Hung C.-Y."/>
            <person name="McMahan C."/>
            <person name="Muszewska A."/>
            <person name="Grynberg M."/>
            <person name="Mandel M.A."/>
            <person name="Kellner E.M."/>
            <person name="Barker B.M."/>
            <person name="Galgiani J.N."/>
            <person name="Orbach M.J."/>
            <person name="Kirkland T.N."/>
            <person name="Cole G.T."/>
            <person name="Henn M.R."/>
            <person name="Birren B.W."/>
            <person name="Taylor J.W."/>
        </authorList>
    </citation>
    <scope>NUCLEOTIDE SEQUENCE [LARGE SCALE GENOMIC DNA]</scope>
    <source>
        <strain evidence="25">UAMH 1704</strain>
    </source>
</reference>
<evidence type="ECO:0000313" key="24">
    <source>
        <dbReference type="EMBL" id="EEP78517.1"/>
    </source>
</evidence>
<sequence>MDSRGAFIIFVLLFFLFAAPEPHQPAPISKAELQKQLDAEQRALSWLNSSSYGDLDSQHDRWLPLAGLTKRDGFAWGLLPIVQDRARQQLQFILGASGISVSGSSASQPHALTADSNLTALALPVYRNVTGRIRGDWVRWRKPELANRPNLNLTHIATKHDYFTREFGRNITTNNGHLVLDFQEEVERGKIIDVNGVPVREIKVQMLVEANDGLGESWTLALFGVHFPTTGAIVLTTASEKFAGVTALPHFTLSRDSFRISRQLLSKSLSDALKAKQSRPEHYLPWSSLPHGPSTVAFPSPKCEYIAYLQQHPVMIGTAPAQEPILDAIENELRFPRGAPIPNPPPMVMSAAMFSPDCGFVLESKGPPAYAPQDNLYLSGLKREEQARYAKRFIVIIAGIFILQINLLMRQMKESSTPSTRSRVSFYTIAMMSMGDALLISFVMVQLWSEASFLLMTATSFLAFFSISFLGMKFQIEIWTIQEPERRGSDSPSSTQSSSEQASTTLPPPAAAATPRDTGATPVILPPDQDGPDNEAPSAQVQTNNESGTSAGAMYTRFYFTLFSLFFLSSWVTFWPTRLAAIYADVLIFIYLSFWIPQIHRNIMRNCRKALRWEFVIGESILRIFPFVYFYIFPRNALLATLSSTEILVFVLWVWIQNWLLVSQDILGPRFFIPKTWVPPAYDYHPILRDASASGSGEDLESGDILPISSLRAEQRDVSEDAKNSDRPSTRDRRKKVFDCAICMQDIEVPVLLTPGSGVGSSGTSVTESAASLLSRRAYMITPCRHIFHSPCLETWMRLRLQCPICRESIPPI</sequence>
<protein>
    <recommendedName>
        <fullName evidence="16">DSC E3 ubiquitin ligase complex subunit A</fullName>
        <ecNumber evidence="4">2.3.2.27</ecNumber>
    </recommendedName>
    <alternativeName>
        <fullName evidence="17">Defective for SREBP cleavage protein A</fullName>
    </alternativeName>
    <alternativeName>
        <fullName evidence="18">RING-type E3 ubiquitin transferase dscA</fullName>
    </alternativeName>
</protein>
<dbReference type="SUPFAM" id="SSF57850">
    <property type="entry name" value="RING/U-box"/>
    <property type="match status" value="1"/>
</dbReference>
<evidence type="ECO:0000256" key="13">
    <source>
        <dbReference type="ARBA" id="ARBA00023136"/>
    </source>
</evidence>
<evidence type="ECO:0000256" key="17">
    <source>
        <dbReference type="ARBA" id="ARBA00077885"/>
    </source>
</evidence>
<evidence type="ECO:0000256" key="21">
    <source>
        <dbReference type="SAM" id="Phobius"/>
    </source>
</evidence>
<feature type="transmembrane region" description="Helical" evidence="21">
    <location>
        <begin position="424"/>
        <end position="445"/>
    </location>
</feature>
<proteinExistence type="predicted"/>
<evidence type="ECO:0000256" key="15">
    <source>
        <dbReference type="ARBA" id="ARBA00063126"/>
    </source>
</evidence>
<comment type="pathway">
    <text evidence="3">Protein modification; protein ubiquitination.</text>
</comment>
<dbReference type="GO" id="GO:0061630">
    <property type="term" value="F:ubiquitin protein ligase activity"/>
    <property type="evidence" value="ECO:0007669"/>
    <property type="project" value="UniProtKB-EC"/>
</dbReference>
<feature type="transmembrane region" description="Helical" evidence="21">
    <location>
        <begin position="393"/>
        <end position="412"/>
    </location>
</feature>
<feature type="compositionally biased region" description="Low complexity" evidence="20">
    <location>
        <begin position="490"/>
        <end position="522"/>
    </location>
</feature>
<evidence type="ECO:0000256" key="2">
    <source>
        <dbReference type="ARBA" id="ARBA00004127"/>
    </source>
</evidence>
<dbReference type="RefSeq" id="XP_002543846.1">
    <property type="nucleotide sequence ID" value="XM_002543800.1"/>
</dbReference>
<evidence type="ECO:0000256" key="3">
    <source>
        <dbReference type="ARBA" id="ARBA00004906"/>
    </source>
</evidence>
<dbReference type="OMA" id="LEGWMRF"/>
<dbReference type="InParanoid" id="C4JQL8"/>
<keyword evidence="5" id="KW-0808">Transferase</keyword>
<dbReference type="PANTHER" id="PTHR22763:SF162">
    <property type="entry name" value="TRANSMEMBRANE E3 UBIQUITIN-PROTEIN LIGASE 1"/>
    <property type="match status" value="1"/>
</dbReference>
<comment type="function">
    <text evidence="14">Catalytic component of the DSC E3 ubiquitin ligase complex which is required for the srbA transcriptional activator proteolytic cleavage to release the soluble transcription factor from the membrane in low oxygen or sterol conditions. Required for growth during hypoxia and triazole drug susceptibility, as well as for virulence in a murine model of invasive pulmonary aspergillosis (IPA).</text>
</comment>
<evidence type="ECO:0000256" key="20">
    <source>
        <dbReference type="SAM" id="MobiDB-lite"/>
    </source>
</evidence>
<gene>
    <name evidence="24" type="ORF">UREG_03363</name>
</gene>
<dbReference type="InterPro" id="IPR013083">
    <property type="entry name" value="Znf_RING/FYVE/PHD"/>
</dbReference>
<dbReference type="OrthoDB" id="9984778at2759"/>
<dbReference type="STRING" id="336963.C4JQL8"/>
<dbReference type="GO" id="GO:0012505">
    <property type="term" value="C:endomembrane system"/>
    <property type="evidence" value="ECO:0007669"/>
    <property type="project" value="UniProtKB-SubCell"/>
</dbReference>
<dbReference type="Proteomes" id="UP000002058">
    <property type="component" value="Unassembled WGS sequence"/>
</dbReference>
<evidence type="ECO:0000256" key="11">
    <source>
        <dbReference type="ARBA" id="ARBA00022833"/>
    </source>
</evidence>
<evidence type="ECO:0000256" key="1">
    <source>
        <dbReference type="ARBA" id="ARBA00000900"/>
    </source>
</evidence>
<name>C4JQL8_UNCRE</name>
<dbReference type="EC" id="2.3.2.27" evidence="4"/>
<keyword evidence="9 19" id="KW-0863">Zinc-finger</keyword>
<evidence type="ECO:0000256" key="19">
    <source>
        <dbReference type="PROSITE-ProRule" id="PRU00175"/>
    </source>
</evidence>
<evidence type="ECO:0000313" key="25">
    <source>
        <dbReference type="Proteomes" id="UP000002058"/>
    </source>
</evidence>
<keyword evidence="11" id="KW-0862">Zinc</keyword>
<organism evidence="24 25">
    <name type="scientific">Uncinocarpus reesii (strain UAMH 1704)</name>
    <dbReference type="NCBI Taxonomy" id="336963"/>
    <lineage>
        <taxon>Eukaryota</taxon>
        <taxon>Fungi</taxon>
        <taxon>Dikarya</taxon>
        <taxon>Ascomycota</taxon>
        <taxon>Pezizomycotina</taxon>
        <taxon>Eurotiomycetes</taxon>
        <taxon>Eurotiomycetidae</taxon>
        <taxon>Onygenales</taxon>
        <taxon>Onygenaceae</taxon>
        <taxon>Uncinocarpus</taxon>
    </lineage>
</organism>
<dbReference type="Pfam" id="PF13639">
    <property type="entry name" value="zf-RING_2"/>
    <property type="match status" value="1"/>
</dbReference>
<comment type="subunit">
    <text evidence="15">Component of the DSC E3 ubiquitin ligase complex composed of dscA, dscB, dscC and dscD.</text>
</comment>
<keyword evidence="6 21" id="KW-0812">Transmembrane</keyword>
<feature type="transmembrane region" description="Helical" evidence="21">
    <location>
        <begin position="451"/>
        <end position="472"/>
    </location>
</feature>
<evidence type="ECO:0000256" key="6">
    <source>
        <dbReference type="ARBA" id="ARBA00022692"/>
    </source>
</evidence>
<keyword evidence="8 22" id="KW-0732">Signal</keyword>
<dbReference type="GeneID" id="8440202"/>
<evidence type="ECO:0000256" key="12">
    <source>
        <dbReference type="ARBA" id="ARBA00022989"/>
    </source>
</evidence>
<dbReference type="GO" id="GO:0008270">
    <property type="term" value="F:zinc ion binding"/>
    <property type="evidence" value="ECO:0007669"/>
    <property type="project" value="UniProtKB-KW"/>
</dbReference>
<dbReference type="PANTHER" id="PTHR22763">
    <property type="entry name" value="RING ZINC FINGER PROTEIN"/>
    <property type="match status" value="1"/>
</dbReference>
<dbReference type="GO" id="GO:0044695">
    <property type="term" value="C:Dsc E3 ubiquitin ligase complex"/>
    <property type="evidence" value="ECO:0007669"/>
    <property type="project" value="TreeGrafter"/>
</dbReference>
<dbReference type="InterPro" id="IPR021319">
    <property type="entry name" value="DUF2921"/>
</dbReference>
<evidence type="ECO:0000256" key="5">
    <source>
        <dbReference type="ARBA" id="ARBA00022679"/>
    </source>
</evidence>
<dbReference type="AlphaFoldDB" id="C4JQL8"/>
<feature type="domain" description="RING-type" evidence="23">
    <location>
        <begin position="740"/>
        <end position="807"/>
    </location>
</feature>
<evidence type="ECO:0000256" key="7">
    <source>
        <dbReference type="ARBA" id="ARBA00022723"/>
    </source>
</evidence>
<dbReference type="FunFam" id="3.30.40.10:FF:000626">
    <property type="entry name" value="Transmembrane ubiquitin ligase 1"/>
    <property type="match status" value="1"/>
</dbReference>
<dbReference type="EMBL" id="CH476616">
    <property type="protein sequence ID" value="EEP78517.1"/>
    <property type="molecule type" value="Genomic_DNA"/>
</dbReference>
<dbReference type="eggNOG" id="KOG0828">
    <property type="taxonomic scope" value="Eukaryota"/>
</dbReference>
<dbReference type="PROSITE" id="PS50089">
    <property type="entry name" value="ZF_RING_2"/>
    <property type="match status" value="1"/>
</dbReference>
<evidence type="ECO:0000256" key="4">
    <source>
        <dbReference type="ARBA" id="ARBA00012483"/>
    </source>
</evidence>
<dbReference type="VEuPathDB" id="FungiDB:UREG_03363"/>
<evidence type="ECO:0000256" key="22">
    <source>
        <dbReference type="SAM" id="SignalP"/>
    </source>
</evidence>
<evidence type="ECO:0000256" key="16">
    <source>
        <dbReference type="ARBA" id="ARBA00071072"/>
    </source>
</evidence>
<dbReference type="InterPro" id="IPR050731">
    <property type="entry name" value="HRD1_E3_ubiq-ligases"/>
</dbReference>
<keyword evidence="25" id="KW-1185">Reference proteome</keyword>
<keyword evidence="10" id="KW-0833">Ubl conjugation pathway</keyword>
<feature type="transmembrane region" description="Helical" evidence="21">
    <location>
        <begin position="638"/>
        <end position="656"/>
    </location>
</feature>
<feature type="compositionally biased region" description="Polar residues" evidence="20">
    <location>
        <begin position="537"/>
        <end position="547"/>
    </location>
</feature>
<keyword evidence="12 21" id="KW-1133">Transmembrane helix</keyword>
<dbReference type="KEGG" id="ure:UREG_03363"/>
<feature type="signal peptide" evidence="22">
    <location>
        <begin position="1"/>
        <end position="20"/>
    </location>
</feature>
<dbReference type="HOGENOM" id="CLU_010475_0_0_1"/>
<evidence type="ECO:0000256" key="14">
    <source>
        <dbReference type="ARBA" id="ARBA00056116"/>
    </source>
</evidence>
<evidence type="ECO:0000256" key="10">
    <source>
        <dbReference type="ARBA" id="ARBA00022786"/>
    </source>
</evidence>
<accession>C4JQL8</accession>
<dbReference type="InterPro" id="IPR001841">
    <property type="entry name" value="Znf_RING"/>
</dbReference>
<keyword evidence="13 21" id="KW-0472">Membrane</keyword>
<evidence type="ECO:0000256" key="18">
    <source>
        <dbReference type="ARBA" id="ARBA00082128"/>
    </source>
</evidence>
<evidence type="ECO:0000259" key="23">
    <source>
        <dbReference type="PROSITE" id="PS50089"/>
    </source>
</evidence>
<dbReference type="GO" id="GO:0043161">
    <property type="term" value="P:proteasome-mediated ubiquitin-dependent protein catabolic process"/>
    <property type="evidence" value="ECO:0007669"/>
    <property type="project" value="TreeGrafter"/>
</dbReference>
<feature type="region of interest" description="Disordered" evidence="20">
    <location>
        <begin position="485"/>
        <end position="547"/>
    </location>
</feature>
<dbReference type="Gene3D" id="3.30.40.10">
    <property type="entry name" value="Zinc/RING finger domain, C3HC4 (zinc finger)"/>
    <property type="match status" value="1"/>
</dbReference>
<keyword evidence="7" id="KW-0479">Metal-binding</keyword>
<evidence type="ECO:0000256" key="9">
    <source>
        <dbReference type="ARBA" id="ARBA00022771"/>
    </source>
</evidence>
<dbReference type="Pfam" id="PF11145">
    <property type="entry name" value="DUF2921"/>
    <property type="match status" value="2"/>
</dbReference>
<dbReference type="FunCoup" id="C4JQL8">
    <property type="interactions" value="39"/>
</dbReference>
<feature type="chain" id="PRO_5002939379" description="DSC E3 ubiquitin ligase complex subunit A" evidence="22">
    <location>
        <begin position="21"/>
        <end position="813"/>
    </location>
</feature>
<dbReference type="SMART" id="SM00184">
    <property type="entry name" value="RING"/>
    <property type="match status" value="1"/>
</dbReference>